<organism evidence="1">
    <name type="scientific">Paramecium tetraurelia</name>
    <dbReference type="NCBI Taxonomy" id="5888"/>
    <lineage>
        <taxon>Eukaryota</taxon>
        <taxon>Sar</taxon>
        <taxon>Alveolata</taxon>
        <taxon>Ciliophora</taxon>
        <taxon>Intramacronucleata</taxon>
        <taxon>Oligohymenophorea</taxon>
        <taxon>Peniculida</taxon>
        <taxon>Parameciidae</taxon>
        <taxon>Paramecium</taxon>
    </lineage>
</organism>
<accession>Q6QF55</accession>
<name>Q6QF55_PARTE</name>
<dbReference type="EMBL" id="AY544583">
    <property type="protein sequence ID" value="AAS57872.1"/>
    <property type="molecule type" value="mRNA"/>
</dbReference>
<proteinExistence type="evidence at transcript level"/>
<reference evidence="1" key="1">
    <citation type="submission" date="2004-02" db="EMBL/GenBank/DDBJ databases">
        <title>A putative GPI-anchored folate chemoreceptor in Paramecium tetraurelia, localizes to the lipid rafts.</title>
        <authorList>
            <person name="Weeraratne S.D."/>
            <person name="Van Houten J.L."/>
        </authorList>
    </citation>
    <scope>NUCLEOTIDE SEQUENCE</scope>
</reference>
<keyword evidence="1" id="KW-0675">Receptor</keyword>
<evidence type="ECO:0000313" key="1">
    <source>
        <dbReference type="EMBL" id="AAS57872.1"/>
    </source>
</evidence>
<protein>
    <submittedName>
        <fullName evidence="1">Putative GPI-anchored folate receptor isoform</fullName>
    </submittedName>
</protein>
<sequence length="320" mass="35717">MRNDKDKISQFQLMKNIQLVLLIAFFGLASADIIINKSKRCECSSFIKSECDKWYDCKWNESSCLEKECSDYATEDKCTGDCQWKGGKCIDVKKECENMPTEESCSNMAGCGWKDNKCIEFTQCSDFIVTKAERCSVLQGENGERCQAKGVSVTTLFYKHLAVAAGFQCENKVYVDCSKFVTEATCKGVATATAKCQWKSDGKCYAFELKTCRDADGFNQMCDPKYCKKDGQICVNKACSDITIQAQCMSLPKIDSSKSTLCKWGADNKCAIATDATHLNEQTCNDVTFGSYHWVTDTCQQCSSNWILSIMSLIILVALI</sequence>
<dbReference type="AlphaFoldDB" id="Q6QF55"/>